<sequence length="286" mass="32014">MGDLRAAVGTDKIAETAGTVSVCYHEICSGRAGFILDETARTFGCLDSEADAVALFERDETIYLVSVCPAAFALSRAHITNAVKRSWNPLDSVGGYCMVIGEITTLRAYLHTAWVQISSGVSGRRGVCGRTAEPRHDEDWTQRRQVERAAVQSENTATKRGIGLYEDLGERNRSMRSDQLDDREQSVEYIKVDLGQRRVKKAARLTPLAQNSREWMYAVKYYVIRSLRPVDSHVEGMHLWDMCLVDTNVDNDASDIHCTSTHDHCVPVPGRFIMEAIHCEFKITDP</sequence>
<evidence type="ECO:0000313" key="2">
    <source>
        <dbReference type="Proteomes" id="UP001151760"/>
    </source>
</evidence>
<comment type="caution">
    <text evidence="1">The sequence shown here is derived from an EMBL/GenBank/DDBJ whole genome shotgun (WGS) entry which is preliminary data.</text>
</comment>
<keyword evidence="2" id="KW-1185">Reference proteome</keyword>
<gene>
    <name evidence="1" type="ORF">Tco_1041815</name>
</gene>
<protein>
    <submittedName>
        <fullName evidence="1">Uncharacterized protein</fullName>
    </submittedName>
</protein>
<reference evidence="1" key="2">
    <citation type="submission" date="2022-01" db="EMBL/GenBank/DDBJ databases">
        <authorList>
            <person name="Yamashiro T."/>
            <person name="Shiraishi A."/>
            <person name="Satake H."/>
            <person name="Nakayama K."/>
        </authorList>
    </citation>
    <scope>NUCLEOTIDE SEQUENCE</scope>
</reference>
<dbReference type="Proteomes" id="UP001151760">
    <property type="component" value="Unassembled WGS sequence"/>
</dbReference>
<reference evidence="1" key="1">
    <citation type="journal article" date="2022" name="Int. J. Mol. Sci.">
        <title>Draft Genome of Tanacetum Coccineum: Genomic Comparison of Closely Related Tanacetum-Family Plants.</title>
        <authorList>
            <person name="Yamashiro T."/>
            <person name="Shiraishi A."/>
            <person name="Nakayama K."/>
            <person name="Satake H."/>
        </authorList>
    </citation>
    <scope>NUCLEOTIDE SEQUENCE</scope>
</reference>
<accession>A0ABQ5GIK9</accession>
<name>A0ABQ5GIK9_9ASTR</name>
<dbReference type="EMBL" id="BQNB010018499">
    <property type="protein sequence ID" value="GJT75090.1"/>
    <property type="molecule type" value="Genomic_DNA"/>
</dbReference>
<proteinExistence type="predicted"/>
<evidence type="ECO:0000313" key="1">
    <source>
        <dbReference type="EMBL" id="GJT75090.1"/>
    </source>
</evidence>
<organism evidence="1 2">
    <name type="scientific">Tanacetum coccineum</name>
    <dbReference type="NCBI Taxonomy" id="301880"/>
    <lineage>
        <taxon>Eukaryota</taxon>
        <taxon>Viridiplantae</taxon>
        <taxon>Streptophyta</taxon>
        <taxon>Embryophyta</taxon>
        <taxon>Tracheophyta</taxon>
        <taxon>Spermatophyta</taxon>
        <taxon>Magnoliopsida</taxon>
        <taxon>eudicotyledons</taxon>
        <taxon>Gunneridae</taxon>
        <taxon>Pentapetalae</taxon>
        <taxon>asterids</taxon>
        <taxon>campanulids</taxon>
        <taxon>Asterales</taxon>
        <taxon>Asteraceae</taxon>
        <taxon>Asteroideae</taxon>
        <taxon>Anthemideae</taxon>
        <taxon>Anthemidinae</taxon>
        <taxon>Tanacetum</taxon>
    </lineage>
</organism>